<keyword evidence="2" id="KW-0812">Transmembrane</keyword>
<reference evidence="3" key="1">
    <citation type="journal article" date="2014" name="Front. Microbiol.">
        <title>High frequency of phylogenetically diverse reductive dehalogenase-homologous genes in deep subseafloor sedimentary metagenomes.</title>
        <authorList>
            <person name="Kawai M."/>
            <person name="Futagami T."/>
            <person name="Toyoda A."/>
            <person name="Takaki Y."/>
            <person name="Nishi S."/>
            <person name="Hori S."/>
            <person name="Arai W."/>
            <person name="Tsubouchi T."/>
            <person name="Morono Y."/>
            <person name="Uchiyama I."/>
            <person name="Ito T."/>
            <person name="Fujiyama A."/>
            <person name="Inagaki F."/>
            <person name="Takami H."/>
        </authorList>
    </citation>
    <scope>NUCLEOTIDE SEQUENCE</scope>
    <source>
        <strain evidence="3">Expedition CK06-06</strain>
    </source>
</reference>
<organism evidence="3">
    <name type="scientific">marine sediment metagenome</name>
    <dbReference type="NCBI Taxonomy" id="412755"/>
    <lineage>
        <taxon>unclassified sequences</taxon>
        <taxon>metagenomes</taxon>
        <taxon>ecological metagenomes</taxon>
    </lineage>
</organism>
<protein>
    <submittedName>
        <fullName evidence="3">Uncharacterized protein</fullName>
    </submittedName>
</protein>
<evidence type="ECO:0000256" key="2">
    <source>
        <dbReference type="SAM" id="Phobius"/>
    </source>
</evidence>
<name>X1R603_9ZZZZ</name>
<feature type="region of interest" description="Disordered" evidence="1">
    <location>
        <begin position="43"/>
        <end position="76"/>
    </location>
</feature>
<dbReference type="EMBL" id="BARW01010430">
    <property type="protein sequence ID" value="GAI76182.1"/>
    <property type="molecule type" value="Genomic_DNA"/>
</dbReference>
<keyword evidence="2" id="KW-0472">Membrane</keyword>
<feature type="compositionally biased region" description="Polar residues" evidence="1">
    <location>
        <begin position="47"/>
        <end position="71"/>
    </location>
</feature>
<sequence length="173" mass="19102">MVISTGKKALALRLRKTTSLSTRVIASQVNAADSTVQRWLKGIPSGGKSSQGEARQATLRQASSPASNDSLRQSEVRQGEVTHLLSVQGKARRVKASQSVKTGQKSISNNGGYIVVYFVVVLLIVFLLDHFLFEGRLLKYIRSYCYTEEKETEIPLEKVPESQGFLGRSEEDL</sequence>
<accession>X1R603</accession>
<evidence type="ECO:0000313" key="3">
    <source>
        <dbReference type="EMBL" id="GAI76182.1"/>
    </source>
</evidence>
<gene>
    <name evidence="3" type="ORF">S12H4_20543</name>
</gene>
<dbReference type="AlphaFoldDB" id="X1R603"/>
<comment type="caution">
    <text evidence="3">The sequence shown here is derived from an EMBL/GenBank/DDBJ whole genome shotgun (WGS) entry which is preliminary data.</text>
</comment>
<proteinExistence type="predicted"/>
<keyword evidence="2" id="KW-1133">Transmembrane helix</keyword>
<feature type="transmembrane region" description="Helical" evidence="2">
    <location>
        <begin position="111"/>
        <end position="133"/>
    </location>
</feature>
<evidence type="ECO:0000256" key="1">
    <source>
        <dbReference type="SAM" id="MobiDB-lite"/>
    </source>
</evidence>